<comment type="caution">
    <text evidence="11">The sequence shown here is derived from an EMBL/GenBank/DDBJ whole genome shotgun (WGS) entry which is preliminary data.</text>
</comment>
<keyword evidence="5 9" id="KW-0119">Carbohydrate metabolism</keyword>
<feature type="active site" description="Proton donor" evidence="8">
    <location>
        <position position="293"/>
    </location>
</feature>
<dbReference type="EMBL" id="BAABIL010000334">
    <property type="protein sequence ID" value="GAA4982278.1"/>
    <property type="molecule type" value="Genomic_DNA"/>
</dbReference>
<feature type="chain" id="PRO_5044954080" description="Glucanase" evidence="9">
    <location>
        <begin position="24"/>
        <end position="457"/>
    </location>
</feature>
<reference evidence="12" key="1">
    <citation type="journal article" date="2019" name="Int. J. Syst. Evol. Microbiol.">
        <title>The Global Catalogue of Microorganisms (GCM) 10K type strain sequencing project: providing services to taxonomists for standard genome sequencing and annotation.</title>
        <authorList>
            <consortium name="The Broad Institute Genomics Platform"/>
            <consortium name="The Broad Institute Genome Sequencing Center for Infectious Disease"/>
            <person name="Wu L."/>
            <person name="Ma J."/>
        </authorList>
    </citation>
    <scope>NUCLEOTIDE SEQUENCE [LARGE SCALE GENOMIC DNA]</scope>
    <source>
        <strain evidence="12">JCM 18126</strain>
    </source>
</reference>
<evidence type="ECO:0000313" key="11">
    <source>
        <dbReference type="EMBL" id="GAA4982278.1"/>
    </source>
</evidence>
<name>A0ABP9HYH2_9ACTN</name>
<evidence type="ECO:0000256" key="3">
    <source>
        <dbReference type="ARBA" id="ARBA00023001"/>
    </source>
</evidence>
<dbReference type="EC" id="3.2.1.-" evidence="9"/>
<evidence type="ECO:0000313" key="12">
    <source>
        <dbReference type="Proteomes" id="UP001501195"/>
    </source>
</evidence>
<evidence type="ECO:0000256" key="4">
    <source>
        <dbReference type="ARBA" id="ARBA00023157"/>
    </source>
</evidence>
<dbReference type="PANTHER" id="PTHR34876:SF4">
    <property type="entry name" value="1,4-BETA-D-GLUCAN CELLOBIOHYDROLASE C-RELATED"/>
    <property type="match status" value="1"/>
</dbReference>
<evidence type="ECO:0000256" key="9">
    <source>
        <dbReference type="RuleBase" id="RU361186"/>
    </source>
</evidence>
<keyword evidence="7 9" id="KW-0624">Polysaccharide degradation</keyword>
<dbReference type="Gene3D" id="3.20.20.40">
    <property type="entry name" value="1, 4-beta cellobiohydrolase"/>
    <property type="match status" value="1"/>
</dbReference>
<organism evidence="11 12">
    <name type="scientific">Kineococcus glutinatus</name>
    <dbReference type="NCBI Taxonomy" id="1070872"/>
    <lineage>
        <taxon>Bacteria</taxon>
        <taxon>Bacillati</taxon>
        <taxon>Actinomycetota</taxon>
        <taxon>Actinomycetes</taxon>
        <taxon>Kineosporiales</taxon>
        <taxon>Kineosporiaceae</taxon>
        <taxon>Kineococcus</taxon>
    </lineage>
</organism>
<evidence type="ECO:0000259" key="10">
    <source>
        <dbReference type="Pfam" id="PF16841"/>
    </source>
</evidence>
<keyword evidence="4" id="KW-1015">Disulfide bond</keyword>
<gene>
    <name evidence="11" type="ORF">GCM10023225_22710</name>
</gene>
<sequence length="457" mass="45977">MRRTAAAAVAVAAPLVLTAPADAASTWTLTPSSAGRVSGSGISLWANASASTTATGSGGVVLTARADLCGAQAPVLEVSADGRVLGRVGVVNAASTPYRSYVIGSGLTAGTHAVVVRYVNDASIPGTCDRNVHVQQVAMSTTGTQVPTPTATPTATATATPTATATAAPVGGNVFATAAPYADPTYTSAAEAAARRSSDPAGAAALDRMTRGGVSLWVGDWNSTGTVARTVREYALRANAAGRTGVVTTYAIPGRDCGNFSAGGLTAATYNSWTAQVAEGLRGTRTAVVVEPDAIAQHGACEGQGDRLGLIRTAVQQLRAAGITAIYLDAGNSAWTGGQVQTMADRLTTAGISMARGFSTNVSNFVDTAAERAYAERLSALTGGSRYVIDTSRNGRGSDGQWCNPLGRKLGAAPGAVSSGNQDANLWIKRVGESDGTCNGGPAAGVFWAEYAIGLAS</sequence>
<keyword evidence="6 9" id="KW-0326">Glycosidase</keyword>
<protein>
    <recommendedName>
        <fullName evidence="9">Glucanase</fullName>
        <ecNumber evidence="9">3.2.1.-</ecNumber>
    </recommendedName>
</protein>
<evidence type="ECO:0000256" key="1">
    <source>
        <dbReference type="ARBA" id="ARBA00022729"/>
    </source>
</evidence>
<dbReference type="RefSeq" id="WP_345712667.1">
    <property type="nucleotide sequence ID" value="NZ_BAABIL010000334.1"/>
</dbReference>
<keyword evidence="1 9" id="KW-0732">Signal</keyword>
<evidence type="ECO:0000256" key="8">
    <source>
        <dbReference type="PROSITE-ProRule" id="PRU10057"/>
    </source>
</evidence>
<keyword evidence="3 9" id="KW-0136">Cellulose degradation</keyword>
<dbReference type="InterPro" id="IPR036434">
    <property type="entry name" value="Beta_cellobiohydrolase_sf"/>
</dbReference>
<dbReference type="InterPro" id="IPR031768">
    <property type="entry name" value="CBM60_xylan-bd"/>
</dbReference>
<evidence type="ECO:0000256" key="5">
    <source>
        <dbReference type="ARBA" id="ARBA00023277"/>
    </source>
</evidence>
<dbReference type="Gene3D" id="2.60.60.40">
    <property type="match status" value="1"/>
</dbReference>
<proteinExistence type="inferred from homology"/>
<dbReference type="Proteomes" id="UP001501195">
    <property type="component" value="Unassembled WGS sequence"/>
</dbReference>
<evidence type="ECO:0000256" key="2">
    <source>
        <dbReference type="ARBA" id="ARBA00022801"/>
    </source>
</evidence>
<dbReference type="SUPFAM" id="SSF51989">
    <property type="entry name" value="Glycosyl hydrolases family 6, cellulases"/>
    <property type="match status" value="1"/>
</dbReference>
<evidence type="ECO:0000256" key="7">
    <source>
        <dbReference type="ARBA" id="ARBA00023326"/>
    </source>
</evidence>
<keyword evidence="2 9" id="KW-0378">Hydrolase</keyword>
<feature type="signal peptide" evidence="9">
    <location>
        <begin position="1"/>
        <end position="23"/>
    </location>
</feature>
<comment type="similarity">
    <text evidence="9">Belongs to the glycosyl hydrolase family 6.</text>
</comment>
<dbReference type="InterPro" id="IPR016288">
    <property type="entry name" value="Beta_cellobiohydrolase"/>
</dbReference>
<dbReference type="PANTHER" id="PTHR34876">
    <property type="match status" value="1"/>
</dbReference>
<evidence type="ECO:0000256" key="6">
    <source>
        <dbReference type="ARBA" id="ARBA00023295"/>
    </source>
</evidence>
<dbReference type="PROSITE" id="PS00656">
    <property type="entry name" value="GLYCOSYL_HYDROL_F6_2"/>
    <property type="match status" value="1"/>
</dbReference>
<accession>A0ABP9HYH2</accession>
<dbReference type="Pfam" id="PF01341">
    <property type="entry name" value="Glyco_hydro_6"/>
    <property type="match status" value="1"/>
</dbReference>
<keyword evidence="12" id="KW-1185">Reference proteome</keyword>
<dbReference type="PIRSF" id="PIRSF001100">
    <property type="entry name" value="Beta_cellobiohydrolase"/>
    <property type="match status" value="1"/>
</dbReference>
<dbReference type="InterPro" id="IPR001524">
    <property type="entry name" value="Glyco_hydro_6_CS"/>
</dbReference>
<feature type="domain" description="Carbohydrate binding module xylan-binding" evidence="10">
    <location>
        <begin position="61"/>
        <end position="145"/>
    </location>
</feature>
<dbReference type="PRINTS" id="PR00733">
    <property type="entry name" value="GLHYDRLASE6"/>
</dbReference>
<dbReference type="Pfam" id="PF16841">
    <property type="entry name" value="CBM60"/>
    <property type="match status" value="1"/>
</dbReference>